<organism evidence="4 5">
    <name type="scientific">Pseudonocardia kongjuensis</name>
    <dbReference type="NCBI Taxonomy" id="102227"/>
    <lineage>
        <taxon>Bacteria</taxon>
        <taxon>Bacillati</taxon>
        <taxon>Actinomycetota</taxon>
        <taxon>Actinomycetes</taxon>
        <taxon>Pseudonocardiales</taxon>
        <taxon>Pseudonocardiaceae</taxon>
        <taxon>Pseudonocardia</taxon>
    </lineage>
</organism>
<proteinExistence type="predicted"/>
<reference evidence="5" key="1">
    <citation type="journal article" date="2019" name="Int. J. Syst. Evol. Microbiol.">
        <title>The Global Catalogue of Microorganisms (GCM) 10K type strain sequencing project: providing services to taxonomists for standard genome sequencing and annotation.</title>
        <authorList>
            <consortium name="The Broad Institute Genomics Platform"/>
            <consortium name="The Broad Institute Genome Sequencing Center for Infectious Disease"/>
            <person name="Wu L."/>
            <person name="Ma J."/>
        </authorList>
    </citation>
    <scope>NUCLEOTIDE SEQUENCE [LARGE SCALE GENOMIC DNA]</scope>
    <source>
        <strain evidence="5">JCM 11896</strain>
    </source>
</reference>
<sequence length="173" mass="18836">MTIRDATAEDADSCATIYAPYVRDTTISFETEPPGPVEMAERIADAQQRHAWLVATDDEGRIVGYAYGAPFKSRAAYRWTCEVSVYLERGARGRGTGRALYEALLARLAERGLAVAVAVMTLPNEASEALHRGLGFTEVGVFEGVGWKHDGWRDVVWYRRSLGGEPGRGPGGG</sequence>
<dbReference type="SUPFAM" id="SSF55729">
    <property type="entry name" value="Acyl-CoA N-acyltransferases (Nat)"/>
    <property type="match status" value="1"/>
</dbReference>
<dbReference type="PANTHER" id="PTHR43072:SF23">
    <property type="entry name" value="UPF0039 PROTEIN C11D3.02C"/>
    <property type="match status" value="1"/>
</dbReference>
<comment type="caution">
    <text evidence="4">The sequence shown here is derived from an EMBL/GenBank/DDBJ whole genome shotgun (WGS) entry which is preliminary data.</text>
</comment>
<dbReference type="Pfam" id="PF13420">
    <property type="entry name" value="Acetyltransf_4"/>
    <property type="match status" value="1"/>
</dbReference>
<keyword evidence="5" id="KW-1185">Reference proteome</keyword>
<evidence type="ECO:0000256" key="2">
    <source>
        <dbReference type="ARBA" id="ARBA00023315"/>
    </source>
</evidence>
<protein>
    <submittedName>
        <fullName evidence="4">GNAT family N-acetyltransferase</fullName>
    </submittedName>
</protein>
<evidence type="ECO:0000313" key="5">
    <source>
        <dbReference type="Proteomes" id="UP001501414"/>
    </source>
</evidence>
<dbReference type="PROSITE" id="PS51186">
    <property type="entry name" value="GNAT"/>
    <property type="match status" value="1"/>
</dbReference>
<dbReference type="InterPro" id="IPR016181">
    <property type="entry name" value="Acyl_CoA_acyltransferase"/>
</dbReference>
<dbReference type="RefSeq" id="WP_344022319.1">
    <property type="nucleotide sequence ID" value="NZ_BAAAJK010000009.1"/>
</dbReference>
<evidence type="ECO:0000259" key="3">
    <source>
        <dbReference type="PROSITE" id="PS51186"/>
    </source>
</evidence>
<keyword evidence="1" id="KW-0808">Transferase</keyword>
<dbReference type="Gene3D" id="3.40.630.30">
    <property type="match status" value="1"/>
</dbReference>
<dbReference type="Proteomes" id="UP001501414">
    <property type="component" value="Unassembled WGS sequence"/>
</dbReference>
<evidence type="ECO:0000256" key="1">
    <source>
        <dbReference type="ARBA" id="ARBA00022679"/>
    </source>
</evidence>
<feature type="domain" description="N-acetyltransferase" evidence="3">
    <location>
        <begin position="1"/>
        <end position="163"/>
    </location>
</feature>
<accession>A0ABP4IFE2</accession>
<name>A0ABP4IFE2_9PSEU</name>
<dbReference type="InterPro" id="IPR000182">
    <property type="entry name" value="GNAT_dom"/>
</dbReference>
<keyword evidence="2" id="KW-0012">Acyltransferase</keyword>
<dbReference type="EMBL" id="BAAAJK010000009">
    <property type="protein sequence ID" value="GAA1389302.1"/>
    <property type="molecule type" value="Genomic_DNA"/>
</dbReference>
<gene>
    <name evidence="4" type="ORF">GCM10009613_28040</name>
</gene>
<dbReference type="PANTHER" id="PTHR43072">
    <property type="entry name" value="N-ACETYLTRANSFERASE"/>
    <property type="match status" value="1"/>
</dbReference>
<evidence type="ECO:0000313" key="4">
    <source>
        <dbReference type="EMBL" id="GAA1389302.1"/>
    </source>
</evidence>